<feature type="region of interest" description="Disordered" evidence="1">
    <location>
        <begin position="1"/>
        <end position="20"/>
    </location>
</feature>
<dbReference type="EMBL" id="JSZA02000422">
    <property type="protein sequence ID" value="TGN99671.1"/>
    <property type="molecule type" value="Genomic_DNA"/>
</dbReference>
<dbReference type="SUPFAM" id="SSF56436">
    <property type="entry name" value="C-type lectin-like"/>
    <property type="match status" value="1"/>
</dbReference>
<keyword evidence="4" id="KW-1185">Reference proteome</keyword>
<dbReference type="InterPro" id="IPR051043">
    <property type="entry name" value="Sulfatase_Mod_Factor_Kinase"/>
</dbReference>
<reference evidence="3 4" key="1">
    <citation type="journal article" date="2016" name="Front. Microbiol.">
        <title>Single-Cell (Meta-)Genomics of a Dimorphic Candidatus Thiomargarita nelsonii Reveals Genomic Plasticity.</title>
        <authorList>
            <person name="Flood B.E."/>
            <person name="Fliss P."/>
            <person name="Jones D.S."/>
            <person name="Dick G.J."/>
            <person name="Jain S."/>
            <person name="Kaster A.K."/>
            <person name="Winkel M."/>
            <person name="Mussmann M."/>
            <person name="Bailey J."/>
        </authorList>
    </citation>
    <scope>NUCLEOTIDE SEQUENCE [LARGE SCALE GENOMIC DNA]</scope>
    <source>
        <strain evidence="3">Hydrate Ridge</strain>
    </source>
</reference>
<accession>A0A4E0QWC1</accession>
<dbReference type="GO" id="GO:0120147">
    <property type="term" value="F:formylglycine-generating oxidase activity"/>
    <property type="evidence" value="ECO:0007669"/>
    <property type="project" value="TreeGrafter"/>
</dbReference>
<dbReference type="Pfam" id="PF03781">
    <property type="entry name" value="FGE-sulfatase"/>
    <property type="match status" value="1"/>
</dbReference>
<evidence type="ECO:0000313" key="3">
    <source>
        <dbReference type="EMBL" id="TGN99671.1"/>
    </source>
</evidence>
<evidence type="ECO:0000256" key="1">
    <source>
        <dbReference type="SAM" id="MobiDB-lite"/>
    </source>
</evidence>
<sequence>MHSFASRGNEEKDISSPTPDIYTNSIGMKFKLIKAGKFQMGSEKGQNREKPVHWVEITKDFYMGIYQVTVGQYKKYVDEKGGYFAPDYNKQGDNAAVTGVSWDDAQGFISWLNEKEGGEHYRLPTEAQWEYSARAGTTTEYSFGDDSSLLGDYAWYDENAYDVGEQYAHIVGQKKPNPWGLYDMHGNVWEWVADIYSSYSSSLSSDPTSPSTGSYRVYRGGGWNFTASNCRAAFRYSYSPVSRVDFLGFRLLKLSTP</sequence>
<dbReference type="AlphaFoldDB" id="A0A4E0QWC1"/>
<dbReference type="PANTHER" id="PTHR23150:SF19">
    <property type="entry name" value="FORMYLGLYCINE-GENERATING ENZYME"/>
    <property type="match status" value="1"/>
</dbReference>
<evidence type="ECO:0000259" key="2">
    <source>
        <dbReference type="Pfam" id="PF03781"/>
    </source>
</evidence>
<organism evidence="3 4">
    <name type="scientific">Candidatus Thiomargarita nelsonii</name>
    <dbReference type="NCBI Taxonomy" id="1003181"/>
    <lineage>
        <taxon>Bacteria</taxon>
        <taxon>Pseudomonadati</taxon>
        <taxon>Pseudomonadota</taxon>
        <taxon>Gammaproteobacteria</taxon>
        <taxon>Thiotrichales</taxon>
        <taxon>Thiotrichaceae</taxon>
        <taxon>Thiomargarita</taxon>
    </lineage>
</organism>
<proteinExistence type="predicted"/>
<dbReference type="Proteomes" id="UP000030428">
    <property type="component" value="Unassembled WGS sequence"/>
</dbReference>
<evidence type="ECO:0000313" key="4">
    <source>
        <dbReference type="Proteomes" id="UP000030428"/>
    </source>
</evidence>
<feature type="domain" description="Sulfatase-modifying factor enzyme-like" evidence="2">
    <location>
        <begin position="32"/>
        <end position="252"/>
    </location>
</feature>
<dbReference type="Gene3D" id="3.90.1580.10">
    <property type="entry name" value="paralog of FGE (formylglycine-generating enzyme)"/>
    <property type="match status" value="1"/>
</dbReference>
<dbReference type="InterPro" id="IPR005532">
    <property type="entry name" value="SUMF_dom"/>
</dbReference>
<protein>
    <recommendedName>
        <fullName evidence="2">Sulfatase-modifying factor enzyme-like domain-containing protein</fullName>
    </recommendedName>
</protein>
<dbReference type="InterPro" id="IPR016187">
    <property type="entry name" value="CTDL_fold"/>
</dbReference>
<name>A0A4E0QWC1_9GAMM</name>
<dbReference type="InterPro" id="IPR042095">
    <property type="entry name" value="SUMF_sf"/>
</dbReference>
<dbReference type="PANTHER" id="PTHR23150">
    <property type="entry name" value="SULFATASE MODIFYING FACTOR 1, 2"/>
    <property type="match status" value="1"/>
</dbReference>
<gene>
    <name evidence="3" type="ORF">PN36_35170</name>
</gene>
<comment type="caution">
    <text evidence="3">The sequence shown here is derived from an EMBL/GenBank/DDBJ whole genome shotgun (WGS) entry which is preliminary data.</text>
</comment>